<keyword evidence="5 12" id="KW-0812">Transmembrane</keyword>
<feature type="transmembrane region" description="Helical" evidence="12">
    <location>
        <begin position="12"/>
        <end position="33"/>
    </location>
</feature>
<comment type="cofactor">
    <cofactor evidence="1">
        <name>Zn(2+)</name>
        <dbReference type="ChEBI" id="CHEBI:29105"/>
    </cofactor>
</comment>
<dbReference type="GO" id="GO:0006508">
    <property type="term" value="P:proteolysis"/>
    <property type="evidence" value="ECO:0007669"/>
    <property type="project" value="UniProtKB-KW"/>
</dbReference>
<feature type="transmembrane region" description="Helical" evidence="12">
    <location>
        <begin position="112"/>
        <end position="132"/>
    </location>
</feature>
<keyword evidence="10" id="KW-0482">Metalloprotease</keyword>
<feature type="transmembrane region" description="Helical" evidence="12">
    <location>
        <begin position="139"/>
        <end position="156"/>
    </location>
</feature>
<comment type="caution">
    <text evidence="14">The sequence shown here is derived from an EMBL/GenBank/DDBJ whole genome shotgun (WGS) entry which is preliminary data.</text>
</comment>
<feature type="transmembrane region" description="Helical" evidence="12">
    <location>
        <begin position="45"/>
        <end position="70"/>
    </location>
</feature>
<gene>
    <name evidence="14" type="ORF">BpJC7_22220</name>
</gene>
<evidence type="ECO:0000256" key="4">
    <source>
        <dbReference type="ARBA" id="ARBA00022670"/>
    </source>
</evidence>
<dbReference type="RefSeq" id="WP_151680936.1">
    <property type="nucleotide sequence ID" value="NZ_BKZP01000032.1"/>
</dbReference>
<organism evidence="14 15">
    <name type="scientific">Weizmannia acidilactici</name>
    <dbReference type="NCBI Taxonomy" id="2607726"/>
    <lineage>
        <taxon>Bacteria</taxon>
        <taxon>Bacillati</taxon>
        <taxon>Bacillota</taxon>
        <taxon>Bacilli</taxon>
        <taxon>Bacillales</taxon>
        <taxon>Bacillaceae</taxon>
        <taxon>Heyndrickxia</taxon>
    </lineage>
</organism>
<feature type="transmembrane region" description="Helical" evidence="12">
    <location>
        <begin position="331"/>
        <end position="350"/>
    </location>
</feature>
<reference evidence="14 15" key="1">
    <citation type="submission" date="2019-09" db="EMBL/GenBank/DDBJ databases">
        <title>Draft genome sequence of Bacillus sp. JC-7.</title>
        <authorList>
            <person name="Tanaka N."/>
            <person name="Shiwa Y."/>
            <person name="Fujita N."/>
            <person name="Tanasupawat S."/>
        </authorList>
    </citation>
    <scope>NUCLEOTIDE SEQUENCE [LARGE SCALE GENOMIC DNA]</scope>
    <source>
        <strain evidence="14 15">JC-7</strain>
    </source>
</reference>
<dbReference type="AlphaFoldDB" id="A0A5J4JI07"/>
<evidence type="ECO:0000256" key="8">
    <source>
        <dbReference type="ARBA" id="ARBA00022833"/>
    </source>
</evidence>
<evidence type="ECO:0000256" key="3">
    <source>
        <dbReference type="ARBA" id="ARBA00007931"/>
    </source>
</evidence>
<dbReference type="CDD" id="cd06160">
    <property type="entry name" value="S2P-M50_like_2"/>
    <property type="match status" value="1"/>
</dbReference>
<proteinExistence type="inferred from homology"/>
<evidence type="ECO:0000256" key="2">
    <source>
        <dbReference type="ARBA" id="ARBA00004141"/>
    </source>
</evidence>
<keyword evidence="6" id="KW-0479">Metal-binding</keyword>
<keyword evidence="9 12" id="KW-1133">Transmembrane helix</keyword>
<dbReference type="GO" id="GO:0008237">
    <property type="term" value="F:metallopeptidase activity"/>
    <property type="evidence" value="ECO:0007669"/>
    <property type="project" value="UniProtKB-KW"/>
</dbReference>
<dbReference type="InterPro" id="IPR008915">
    <property type="entry name" value="Peptidase_M50"/>
</dbReference>
<evidence type="ECO:0000256" key="9">
    <source>
        <dbReference type="ARBA" id="ARBA00022989"/>
    </source>
</evidence>
<sequence length="369" mass="41993">MSRKNSKTKHAIFSLGSVGLLVLAKLKYVLAILKLMKLSSLFTLFLSLGVYAIVYGWKFAVALIYSMLLHESGHMIAAKKRGVKTSPIFFIPFVGAAVGIQEEIKHSKDESYIAYGGPLFGTAATVIALLLYLLTHGDVWLLAVYLGAVINLFNLIPFSPLDGGRIVTVISPKIWLIGLMLLLVYSFFAPNPVIVFILIIGAFEAFSQLRRPYAARLSQGFLHLLEKRKQALQSFQQTEDVYERNVLAYEDEQYGRRLKERVRFIRENEHLRKNYKKVRLALLEKRLEIYQFTSFQDPETGLEWLERNIKEEEKNALQMRQYFQTAAKEKILAGLAYLLLIVVLGILLYISRDILPDPHAFNAAGRAIF</sequence>
<evidence type="ECO:0000313" key="15">
    <source>
        <dbReference type="Proteomes" id="UP000391919"/>
    </source>
</evidence>
<evidence type="ECO:0000256" key="6">
    <source>
        <dbReference type="ARBA" id="ARBA00022723"/>
    </source>
</evidence>
<dbReference type="GO" id="GO:0046872">
    <property type="term" value="F:metal ion binding"/>
    <property type="evidence" value="ECO:0007669"/>
    <property type="project" value="UniProtKB-KW"/>
</dbReference>
<keyword evidence="11 12" id="KW-0472">Membrane</keyword>
<evidence type="ECO:0000313" key="14">
    <source>
        <dbReference type="EMBL" id="GER70919.1"/>
    </source>
</evidence>
<feature type="transmembrane region" description="Helical" evidence="12">
    <location>
        <begin position="82"/>
        <end position="100"/>
    </location>
</feature>
<accession>A0A5J4JI07</accession>
<keyword evidence="7" id="KW-0378">Hydrolase</keyword>
<evidence type="ECO:0000256" key="11">
    <source>
        <dbReference type="ARBA" id="ARBA00023136"/>
    </source>
</evidence>
<keyword evidence="8" id="KW-0862">Zinc</keyword>
<keyword evidence="4 14" id="KW-0645">Protease</keyword>
<evidence type="ECO:0000256" key="1">
    <source>
        <dbReference type="ARBA" id="ARBA00001947"/>
    </source>
</evidence>
<evidence type="ECO:0000256" key="7">
    <source>
        <dbReference type="ARBA" id="ARBA00022801"/>
    </source>
</evidence>
<name>A0A5J4JI07_9BACI</name>
<protein>
    <submittedName>
        <fullName evidence="14">Site-2 protease family protein</fullName>
    </submittedName>
</protein>
<comment type="similarity">
    <text evidence="3">Belongs to the peptidase M50B family.</text>
</comment>
<evidence type="ECO:0000256" key="12">
    <source>
        <dbReference type="SAM" id="Phobius"/>
    </source>
</evidence>
<dbReference type="Proteomes" id="UP000391919">
    <property type="component" value="Unassembled WGS sequence"/>
</dbReference>
<keyword evidence="15" id="KW-1185">Reference proteome</keyword>
<evidence type="ECO:0000256" key="10">
    <source>
        <dbReference type="ARBA" id="ARBA00023049"/>
    </source>
</evidence>
<feature type="transmembrane region" description="Helical" evidence="12">
    <location>
        <begin position="176"/>
        <end position="203"/>
    </location>
</feature>
<comment type="subcellular location">
    <subcellularLocation>
        <location evidence="2">Membrane</location>
        <topology evidence="2">Multi-pass membrane protein</topology>
    </subcellularLocation>
</comment>
<dbReference type="EMBL" id="BKZQ01000031">
    <property type="protein sequence ID" value="GER70919.1"/>
    <property type="molecule type" value="Genomic_DNA"/>
</dbReference>
<evidence type="ECO:0000259" key="13">
    <source>
        <dbReference type="Pfam" id="PF02163"/>
    </source>
</evidence>
<dbReference type="Pfam" id="PF02163">
    <property type="entry name" value="Peptidase_M50"/>
    <property type="match status" value="1"/>
</dbReference>
<dbReference type="GO" id="GO:0016020">
    <property type="term" value="C:membrane"/>
    <property type="evidence" value="ECO:0007669"/>
    <property type="project" value="UniProtKB-SubCell"/>
</dbReference>
<evidence type="ECO:0000256" key="5">
    <source>
        <dbReference type="ARBA" id="ARBA00022692"/>
    </source>
</evidence>
<feature type="domain" description="Peptidase M50" evidence="13">
    <location>
        <begin position="59"/>
        <end position="135"/>
    </location>
</feature>
<dbReference type="PANTHER" id="PTHR39188">
    <property type="entry name" value="MEMBRANE-ASSOCIATED ZINC METALLOPROTEASE M50B"/>
    <property type="match status" value="1"/>
</dbReference>
<dbReference type="PANTHER" id="PTHR39188:SF3">
    <property type="entry name" value="STAGE IV SPORULATION PROTEIN FB"/>
    <property type="match status" value="1"/>
</dbReference>